<dbReference type="Pfam" id="PF05175">
    <property type="entry name" value="MTS"/>
    <property type="match status" value="1"/>
</dbReference>
<dbReference type="Gene3D" id="3.40.50.150">
    <property type="entry name" value="Vaccinia Virus protein VP39"/>
    <property type="match status" value="1"/>
</dbReference>
<dbReference type="HAMAP" id="MF_02126">
    <property type="entry name" value="RF_methyltr_PrmC"/>
    <property type="match status" value="1"/>
</dbReference>
<keyword evidence="2 5" id="KW-0808">Transferase</keyword>
<dbReference type="InterPro" id="IPR007848">
    <property type="entry name" value="Small_mtfrase_dom"/>
</dbReference>
<evidence type="ECO:0000313" key="8">
    <source>
        <dbReference type="EMBL" id="MFC4268831.1"/>
    </source>
</evidence>
<dbReference type="InterPro" id="IPR019874">
    <property type="entry name" value="RF_methyltr_PrmC"/>
</dbReference>
<dbReference type="NCBIfam" id="TIGR03534">
    <property type="entry name" value="RF_mod_PrmC"/>
    <property type="match status" value="1"/>
</dbReference>
<dbReference type="NCBIfam" id="TIGR00536">
    <property type="entry name" value="hemK_fam"/>
    <property type="match status" value="1"/>
</dbReference>
<dbReference type="SUPFAM" id="SSF53335">
    <property type="entry name" value="S-adenosyl-L-methionine-dependent methyltransferases"/>
    <property type="match status" value="1"/>
</dbReference>
<dbReference type="RefSeq" id="WP_377409547.1">
    <property type="nucleotide sequence ID" value="NZ_JBHSCY010000001.1"/>
</dbReference>
<dbReference type="InterPro" id="IPR002052">
    <property type="entry name" value="DNA_methylase_N6_adenine_CS"/>
</dbReference>
<reference evidence="9" key="1">
    <citation type="journal article" date="2019" name="Int. J. Syst. Evol. Microbiol.">
        <title>The Global Catalogue of Microorganisms (GCM) 10K type strain sequencing project: providing services to taxonomists for standard genome sequencing and annotation.</title>
        <authorList>
            <consortium name="The Broad Institute Genomics Platform"/>
            <consortium name="The Broad Institute Genome Sequencing Center for Infectious Disease"/>
            <person name="Wu L."/>
            <person name="Ma J."/>
        </authorList>
    </citation>
    <scope>NUCLEOTIDE SEQUENCE [LARGE SCALE GENOMIC DNA]</scope>
    <source>
        <strain evidence="9">CECT 8655</strain>
    </source>
</reference>
<dbReference type="CDD" id="cd02440">
    <property type="entry name" value="AdoMet_MTases"/>
    <property type="match status" value="1"/>
</dbReference>
<comment type="catalytic activity">
    <reaction evidence="4 5">
        <text>L-glutaminyl-[peptide chain release factor] + S-adenosyl-L-methionine = N(5)-methyl-L-glutaminyl-[peptide chain release factor] + S-adenosyl-L-homocysteine + H(+)</text>
        <dbReference type="Rhea" id="RHEA:42896"/>
        <dbReference type="Rhea" id="RHEA-COMP:10271"/>
        <dbReference type="Rhea" id="RHEA-COMP:10272"/>
        <dbReference type="ChEBI" id="CHEBI:15378"/>
        <dbReference type="ChEBI" id="CHEBI:30011"/>
        <dbReference type="ChEBI" id="CHEBI:57856"/>
        <dbReference type="ChEBI" id="CHEBI:59789"/>
        <dbReference type="ChEBI" id="CHEBI:61891"/>
        <dbReference type="EC" id="2.1.1.297"/>
    </reaction>
</comment>
<evidence type="ECO:0000256" key="3">
    <source>
        <dbReference type="ARBA" id="ARBA00022691"/>
    </source>
</evidence>
<dbReference type="Pfam" id="PF17827">
    <property type="entry name" value="PrmC_N"/>
    <property type="match status" value="1"/>
</dbReference>
<dbReference type="PANTHER" id="PTHR18895:SF74">
    <property type="entry name" value="MTRF1L RELEASE FACTOR GLUTAMINE METHYLTRANSFERASE"/>
    <property type="match status" value="1"/>
</dbReference>
<feature type="binding site" evidence="5">
    <location>
        <begin position="123"/>
        <end position="127"/>
    </location>
    <ligand>
        <name>S-adenosyl-L-methionine</name>
        <dbReference type="ChEBI" id="CHEBI:59789"/>
    </ligand>
</feature>
<comment type="caution">
    <text evidence="8">The sequence shown here is derived from an EMBL/GenBank/DDBJ whole genome shotgun (WGS) entry which is preliminary data.</text>
</comment>
<protein>
    <recommendedName>
        <fullName evidence="5">Release factor glutamine methyltransferase</fullName>
        <shortName evidence="5">RF MTase</shortName>
        <ecNumber evidence="5">2.1.1.297</ecNumber>
    </recommendedName>
    <alternativeName>
        <fullName evidence="5">N5-glutamine methyltransferase PrmC</fullName>
    </alternativeName>
    <alternativeName>
        <fullName evidence="5">Protein-(glutamine-N5) MTase PrmC</fullName>
    </alternativeName>
    <alternativeName>
        <fullName evidence="5">Protein-glutamine N-methyltransferase PrmC</fullName>
    </alternativeName>
</protein>
<comment type="similarity">
    <text evidence="5">Belongs to the protein N5-glutamine methyltransferase family. PrmC subfamily.</text>
</comment>
<sequence>MTLKELKTHYLNSLSKLYPKTEINTFFFYLIEEYLDLQRIDFSLQPNKIIENTDFLKFEKALNRLKKEEPIQYILGKTEFYGYPFLVTKDTLIPRPETEELVEWVLQKLEFQKKKKTSILDIGTGSGCIAISLAKKNKNLSVSAIDISKEAIEIAKQNAKLNEVNINFIEKDILLTKELETSFDVIVSNPPYVRELEKVEINNNVLQNEPHSALFVSDSNPLIFYSKIADLAKNHLTKNGLLFFEINQYLGQETKVMLSKKGFKNIELRKDLFGNDRMIKANL</sequence>
<evidence type="ECO:0000313" key="9">
    <source>
        <dbReference type="Proteomes" id="UP001595826"/>
    </source>
</evidence>
<keyword evidence="9" id="KW-1185">Reference proteome</keyword>
<comment type="function">
    <text evidence="5">Methylates the class 1 translation termination release factors RF1/PrfA and RF2/PrfB on the glutamine residue of the universally conserved GGQ motif.</text>
</comment>
<accession>A0ABV8R8Y0</accession>
<dbReference type="GO" id="GO:0032259">
    <property type="term" value="P:methylation"/>
    <property type="evidence" value="ECO:0007669"/>
    <property type="project" value="UniProtKB-KW"/>
</dbReference>
<dbReference type="PANTHER" id="PTHR18895">
    <property type="entry name" value="HEMK METHYLTRANSFERASE"/>
    <property type="match status" value="1"/>
</dbReference>
<comment type="caution">
    <text evidence="5">Lacks conserved residue(s) required for the propagation of feature annotation.</text>
</comment>
<keyword evidence="3 5" id="KW-0949">S-adenosyl-L-methionine</keyword>
<feature type="binding site" evidence="5">
    <location>
        <begin position="189"/>
        <end position="192"/>
    </location>
    <ligand>
        <name>substrate</name>
    </ligand>
</feature>
<dbReference type="PROSITE" id="PS00092">
    <property type="entry name" value="N6_MTASE"/>
    <property type="match status" value="1"/>
</dbReference>
<dbReference type="InterPro" id="IPR050320">
    <property type="entry name" value="N5-glutamine_MTase"/>
</dbReference>
<dbReference type="InterPro" id="IPR004556">
    <property type="entry name" value="HemK-like"/>
</dbReference>
<dbReference type="GO" id="GO:0102559">
    <property type="term" value="F:peptide chain release factor N(5)-glutamine methyltransferase activity"/>
    <property type="evidence" value="ECO:0007669"/>
    <property type="project" value="UniProtKB-EC"/>
</dbReference>
<dbReference type="Proteomes" id="UP001595826">
    <property type="component" value="Unassembled WGS sequence"/>
</dbReference>
<dbReference type="InterPro" id="IPR029063">
    <property type="entry name" value="SAM-dependent_MTases_sf"/>
</dbReference>
<evidence type="ECO:0000256" key="1">
    <source>
        <dbReference type="ARBA" id="ARBA00022603"/>
    </source>
</evidence>
<feature type="domain" description="Release factor glutamine methyltransferase N-terminal" evidence="7">
    <location>
        <begin position="29"/>
        <end position="76"/>
    </location>
</feature>
<evidence type="ECO:0000256" key="2">
    <source>
        <dbReference type="ARBA" id="ARBA00022679"/>
    </source>
</evidence>
<proteinExistence type="inferred from homology"/>
<keyword evidence="1 5" id="KW-0489">Methyltransferase</keyword>
<organism evidence="8 9">
    <name type="scientific">Polaribacter marinivivus</name>
    <dbReference type="NCBI Taxonomy" id="1524260"/>
    <lineage>
        <taxon>Bacteria</taxon>
        <taxon>Pseudomonadati</taxon>
        <taxon>Bacteroidota</taxon>
        <taxon>Flavobacteriia</taxon>
        <taxon>Flavobacteriales</taxon>
        <taxon>Flavobacteriaceae</taxon>
    </lineage>
</organism>
<dbReference type="Gene3D" id="1.10.8.10">
    <property type="entry name" value="DNA helicase RuvA subunit, C-terminal domain"/>
    <property type="match status" value="1"/>
</dbReference>
<evidence type="ECO:0000259" key="7">
    <source>
        <dbReference type="Pfam" id="PF17827"/>
    </source>
</evidence>
<feature type="binding site" evidence="5">
    <location>
        <position position="146"/>
    </location>
    <ligand>
        <name>S-adenosyl-L-methionine</name>
        <dbReference type="ChEBI" id="CHEBI:59789"/>
    </ligand>
</feature>
<feature type="domain" description="Methyltransferase small" evidence="6">
    <location>
        <begin position="111"/>
        <end position="205"/>
    </location>
</feature>
<evidence type="ECO:0000256" key="4">
    <source>
        <dbReference type="ARBA" id="ARBA00048391"/>
    </source>
</evidence>
<dbReference type="EMBL" id="JBHSCY010000001">
    <property type="protein sequence ID" value="MFC4268831.1"/>
    <property type="molecule type" value="Genomic_DNA"/>
</dbReference>
<feature type="binding site" evidence="5">
    <location>
        <position position="189"/>
    </location>
    <ligand>
        <name>S-adenosyl-L-methionine</name>
        <dbReference type="ChEBI" id="CHEBI:59789"/>
    </ligand>
</feature>
<name>A0ABV8R8Y0_9FLAO</name>
<evidence type="ECO:0000256" key="5">
    <source>
        <dbReference type="HAMAP-Rule" id="MF_02126"/>
    </source>
</evidence>
<dbReference type="InterPro" id="IPR040758">
    <property type="entry name" value="PrmC_N"/>
</dbReference>
<evidence type="ECO:0000259" key="6">
    <source>
        <dbReference type="Pfam" id="PF05175"/>
    </source>
</evidence>
<gene>
    <name evidence="5 8" type="primary">prmC</name>
    <name evidence="8" type="ORF">ACFOWD_07925</name>
</gene>
<dbReference type="EC" id="2.1.1.297" evidence="5"/>